<feature type="domain" description="F-box/LRR-repeat protein 15/At3g58940/PEG3-like LRR" evidence="1">
    <location>
        <begin position="67"/>
        <end position="154"/>
    </location>
</feature>
<proteinExistence type="predicted"/>
<dbReference type="InterPro" id="IPR013101">
    <property type="entry name" value="LRR_PRU1-like"/>
</dbReference>
<dbReference type="Pfam" id="PF07723">
    <property type="entry name" value="LRR_2"/>
    <property type="match status" value="1"/>
</dbReference>
<reference evidence="2" key="1">
    <citation type="submission" date="2020-03" db="EMBL/GenBank/DDBJ databases">
        <title>A high-quality chromosome-level genome assembly of a woody plant with both climbing and erect habits, Rhamnella rubrinervis.</title>
        <authorList>
            <person name="Lu Z."/>
            <person name="Yang Y."/>
            <person name="Zhu X."/>
            <person name="Sun Y."/>
        </authorList>
    </citation>
    <scope>NUCLEOTIDE SEQUENCE</scope>
    <source>
        <strain evidence="2">BYM</strain>
        <tissue evidence="2">Leaf</tissue>
    </source>
</reference>
<organism evidence="2 3">
    <name type="scientific">Rhamnella rubrinervis</name>
    <dbReference type="NCBI Taxonomy" id="2594499"/>
    <lineage>
        <taxon>Eukaryota</taxon>
        <taxon>Viridiplantae</taxon>
        <taxon>Streptophyta</taxon>
        <taxon>Embryophyta</taxon>
        <taxon>Tracheophyta</taxon>
        <taxon>Spermatophyta</taxon>
        <taxon>Magnoliopsida</taxon>
        <taxon>eudicotyledons</taxon>
        <taxon>Gunneridae</taxon>
        <taxon>Pentapetalae</taxon>
        <taxon>rosids</taxon>
        <taxon>fabids</taxon>
        <taxon>Rosales</taxon>
        <taxon>Rhamnaceae</taxon>
        <taxon>rhamnoid group</taxon>
        <taxon>Rhamneae</taxon>
        <taxon>Rhamnella</taxon>
    </lineage>
</organism>
<accession>A0A8K0HMC1</accession>
<dbReference type="AlphaFoldDB" id="A0A8K0HMC1"/>
<dbReference type="OrthoDB" id="1901752at2759"/>
<dbReference type="InterPro" id="IPR055411">
    <property type="entry name" value="LRR_FXL15/At3g58940/PEG3-like"/>
</dbReference>
<dbReference type="EMBL" id="VOIH02000001">
    <property type="protein sequence ID" value="KAF3455536.1"/>
    <property type="molecule type" value="Genomic_DNA"/>
</dbReference>
<dbReference type="InterPro" id="IPR032675">
    <property type="entry name" value="LRR_dom_sf"/>
</dbReference>
<dbReference type="PANTHER" id="PTHR31900">
    <property type="entry name" value="F-BOX/RNI SUPERFAMILY PROTEIN-RELATED"/>
    <property type="match status" value="1"/>
</dbReference>
<evidence type="ECO:0000313" key="3">
    <source>
        <dbReference type="Proteomes" id="UP000796880"/>
    </source>
</evidence>
<dbReference type="Gene3D" id="3.80.10.10">
    <property type="entry name" value="Ribonuclease Inhibitor"/>
    <property type="match status" value="1"/>
</dbReference>
<dbReference type="Pfam" id="PF24758">
    <property type="entry name" value="LRR_At5g56370"/>
    <property type="match status" value="1"/>
</dbReference>
<evidence type="ECO:0000313" key="2">
    <source>
        <dbReference type="EMBL" id="KAF3455536.1"/>
    </source>
</evidence>
<protein>
    <recommendedName>
        <fullName evidence="1">F-box/LRR-repeat protein 15/At3g58940/PEG3-like LRR domain-containing protein</fullName>
    </recommendedName>
</protein>
<gene>
    <name evidence="2" type="ORF">FNV43_RR00167</name>
</gene>
<name>A0A8K0HMC1_9ROSA</name>
<dbReference type="Proteomes" id="UP000796880">
    <property type="component" value="Unassembled WGS sequence"/>
</dbReference>
<dbReference type="PANTHER" id="PTHR31900:SF27">
    <property type="entry name" value="FBD DOMAIN-CONTAINING PROTEIN"/>
    <property type="match status" value="1"/>
</dbReference>
<comment type="caution">
    <text evidence="2">The sequence shown here is derived from an EMBL/GenBank/DDBJ whole genome shotgun (WGS) entry which is preliminary data.</text>
</comment>
<dbReference type="InterPro" id="IPR050232">
    <property type="entry name" value="FBL13/AtMIF1-like"/>
</dbReference>
<evidence type="ECO:0000259" key="1">
    <source>
        <dbReference type="Pfam" id="PF24758"/>
    </source>
</evidence>
<keyword evidence="3" id="KW-1185">Reference proteome</keyword>
<dbReference type="SUPFAM" id="SSF52047">
    <property type="entry name" value="RNI-like"/>
    <property type="match status" value="1"/>
</dbReference>
<sequence length="381" mass="43929">MWVSTPFIYFDDFRKINKKTRNRDKFLKFVSKCLRFRKLYKKVVETSITWFKFHTTYSFKDSASSRLNGWLNFVIQRNVEELDLSVDSYRLPQFILNATSLTVLKLSALNLEDLPLSNFPSLKVLSISRVIRDAQSLQNIISSCPVIENLQVSGRLWMDPVDLDFAVSTTLKYLSLSSVNFSRQWLEGLISGLPLLERLTLESSKYCYDAKDISIHSHSLKSLYYYGRLNNISIHSHSLKVLSITVMDEPTKSFSFEGTFITPNLVCLRLVCDAKSVISFEAPNLLEADLTLHKDKYTHSNDGIVHFLSNLNTVKKMVLCISEQDIFFSESIRSTCSPPLPNRKYLKVKIEDVHDHDELRKSELLDSLFWCAPSLETLTKF</sequence>